<protein>
    <submittedName>
        <fullName evidence="1">Uncharacterized protein</fullName>
    </submittedName>
</protein>
<accession>A0A644V546</accession>
<name>A0A644V546_9ZZZZ</name>
<dbReference type="AlphaFoldDB" id="A0A644V546"/>
<gene>
    <name evidence="1" type="ORF">SDC9_32438</name>
</gene>
<evidence type="ECO:0000313" key="1">
    <source>
        <dbReference type="EMBL" id="MPL86458.1"/>
    </source>
</evidence>
<sequence length="95" mass="11274">MNLTFRLLFGRWMFFAGETAKHTCLYLDVMNMAVITYHCNRNGILFTHFMSFGASDLGTDTFFLKCIFDFFGCHMLLIRTVKKKRVWNQIIPYQQ</sequence>
<organism evidence="1">
    <name type="scientific">bioreactor metagenome</name>
    <dbReference type="NCBI Taxonomy" id="1076179"/>
    <lineage>
        <taxon>unclassified sequences</taxon>
        <taxon>metagenomes</taxon>
        <taxon>ecological metagenomes</taxon>
    </lineage>
</organism>
<proteinExistence type="predicted"/>
<dbReference type="EMBL" id="VSSQ01000222">
    <property type="protein sequence ID" value="MPL86458.1"/>
    <property type="molecule type" value="Genomic_DNA"/>
</dbReference>
<reference evidence="1" key="1">
    <citation type="submission" date="2019-08" db="EMBL/GenBank/DDBJ databases">
        <authorList>
            <person name="Kucharzyk K."/>
            <person name="Murdoch R.W."/>
            <person name="Higgins S."/>
            <person name="Loffler F."/>
        </authorList>
    </citation>
    <scope>NUCLEOTIDE SEQUENCE</scope>
</reference>
<comment type="caution">
    <text evidence="1">The sequence shown here is derived from an EMBL/GenBank/DDBJ whole genome shotgun (WGS) entry which is preliminary data.</text>
</comment>